<reference evidence="7 8" key="1">
    <citation type="submission" date="2013-02" db="EMBL/GenBank/DDBJ databases">
        <title>The Genome Annotation of Plasmodium falciparum Vietnam Oak-Knoll (FVO).</title>
        <authorList>
            <consortium name="The Broad Institute Genome Sequencing Platform"/>
            <consortium name="The Broad Institute Genome Sequencing Center for Infectious Disease"/>
            <person name="Neafsey D."/>
            <person name="Hoffman S."/>
            <person name="Volkman S."/>
            <person name="Rosenthal P."/>
            <person name="Walker B."/>
            <person name="Young S.K."/>
            <person name="Zeng Q."/>
            <person name="Gargeya S."/>
            <person name="Fitzgerald M."/>
            <person name="Haas B."/>
            <person name="Abouelleil A."/>
            <person name="Allen A.W."/>
            <person name="Alvarado L."/>
            <person name="Arachchi H.M."/>
            <person name="Berlin A.M."/>
            <person name="Chapman S.B."/>
            <person name="Gainer-Dewar J."/>
            <person name="Goldberg J."/>
            <person name="Griggs A."/>
            <person name="Gujja S."/>
            <person name="Hansen M."/>
            <person name="Howarth C."/>
            <person name="Imamovic A."/>
            <person name="Ireland A."/>
            <person name="Larimer J."/>
            <person name="McCowan C."/>
            <person name="Murphy C."/>
            <person name="Pearson M."/>
            <person name="Poon T.W."/>
            <person name="Priest M."/>
            <person name="Roberts A."/>
            <person name="Saif S."/>
            <person name="Shea T."/>
            <person name="Sisk P."/>
            <person name="Sykes S."/>
            <person name="Wortman J."/>
            <person name="Nusbaum C."/>
            <person name="Birren B."/>
        </authorList>
    </citation>
    <scope>NUCLEOTIDE SEQUENCE [LARGE SCALE GENOMIC DNA]</scope>
    <source>
        <strain evidence="8">Vietnam Oak-Knoll (FVO)</strain>
    </source>
</reference>
<dbReference type="InterPro" id="IPR011990">
    <property type="entry name" value="TPR-like_helical_dom_sf"/>
</dbReference>
<evidence type="ECO:0000256" key="2">
    <source>
        <dbReference type="ARBA" id="ARBA00022737"/>
    </source>
</evidence>
<evidence type="ECO:0000256" key="5">
    <source>
        <dbReference type="SAM" id="MobiDB-lite"/>
    </source>
</evidence>
<dbReference type="EMBL" id="KI925136">
    <property type="protein sequence ID" value="ETW16947.1"/>
    <property type="molecule type" value="Genomic_DNA"/>
</dbReference>
<evidence type="ECO:0000256" key="3">
    <source>
        <dbReference type="ARBA" id="ARBA00022803"/>
    </source>
</evidence>
<dbReference type="OrthoDB" id="298012at2759"/>
<comment type="similarity">
    <text evidence="1">Belongs to the AHA1 family.</text>
</comment>
<dbReference type="GO" id="GO:0051087">
    <property type="term" value="F:protein-folding chaperone binding"/>
    <property type="evidence" value="ECO:0007669"/>
    <property type="project" value="InterPro"/>
</dbReference>
<protein>
    <recommendedName>
        <fullName evidence="6">Activator of Hsp90 ATPase AHSA1-like N-terminal domain-containing protein</fullName>
    </recommendedName>
</protein>
<dbReference type="PANTHER" id="PTHR11242:SF0">
    <property type="entry name" value="TPR_REGION DOMAIN-CONTAINING PROTEIN"/>
    <property type="match status" value="1"/>
</dbReference>
<dbReference type="SUPFAM" id="SSF48452">
    <property type="entry name" value="TPR-like"/>
    <property type="match status" value="1"/>
</dbReference>
<dbReference type="Proteomes" id="UP000030690">
    <property type="component" value="Unassembled WGS sequence"/>
</dbReference>
<evidence type="ECO:0000313" key="8">
    <source>
        <dbReference type="Proteomes" id="UP000030690"/>
    </source>
</evidence>
<dbReference type="SMR" id="A0A024V304"/>
<feature type="domain" description="Activator of Hsp90 ATPase AHSA1-like N-terminal" evidence="6">
    <location>
        <begin position="360"/>
        <end position="523"/>
    </location>
</feature>
<dbReference type="Pfam" id="PF09229">
    <property type="entry name" value="Aha1_N"/>
    <property type="match status" value="1"/>
</dbReference>
<organism evidence="7 8">
    <name type="scientific">Plasmodium falciparum Vietnam Oak-Knoll</name>
    <name type="common">FVO</name>
    <dbReference type="NCBI Taxonomy" id="1036723"/>
    <lineage>
        <taxon>Eukaryota</taxon>
        <taxon>Sar</taxon>
        <taxon>Alveolata</taxon>
        <taxon>Apicomplexa</taxon>
        <taxon>Aconoidasida</taxon>
        <taxon>Haemosporida</taxon>
        <taxon>Plasmodiidae</taxon>
        <taxon>Plasmodium</taxon>
        <taxon>Plasmodium (Laverania)</taxon>
    </lineage>
</organism>
<dbReference type="AlphaFoldDB" id="A0A024V304"/>
<dbReference type="SUPFAM" id="SSF103111">
    <property type="entry name" value="Activator of Hsp90 ATPase, Aha1"/>
    <property type="match status" value="1"/>
</dbReference>
<proteinExistence type="inferred from homology"/>
<reference evidence="7 8" key="2">
    <citation type="submission" date="2013-02" db="EMBL/GenBank/DDBJ databases">
        <title>The Genome Sequence of Plasmodium falciparum Vietnam Oak-Knoll (FVO).</title>
        <authorList>
            <consortium name="The Broad Institute Genome Sequencing Platform"/>
            <consortium name="The Broad Institute Genome Sequencing Center for Infectious Disease"/>
            <person name="Neafsey D."/>
            <person name="Cheeseman I."/>
            <person name="Volkman S."/>
            <person name="Adams J."/>
            <person name="Walker B."/>
            <person name="Young S.K."/>
            <person name="Zeng Q."/>
            <person name="Gargeya S."/>
            <person name="Fitzgerald M."/>
            <person name="Haas B."/>
            <person name="Abouelleil A."/>
            <person name="Alvarado L."/>
            <person name="Arachchi H.M."/>
            <person name="Berlin A.M."/>
            <person name="Chapman S.B."/>
            <person name="Dewar J."/>
            <person name="Goldberg J."/>
            <person name="Griggs A."/>
            <person name="Gujja S."/>
            <person name="Hansen M."/>
            <person name="Howarth C."/>
            <person name="Imamovic A."/>
            <person name="Larimer J."/>
            <person name="McCowan C."/>
            <person name="Murphy C."/>
            <person name="Neiman D."/>
            <person name="Pearson M."/>
            <person name="Priest M."/>
            <person name="Roberts A."/>
            <person name="Saif S."/>
            <person name="Shea T."/>
            <person name="Sisk P."/>
            <person name="Sykes S."/>
            <person name="Wortman J."/>
            <person name="Nusbaum C."/>
            <person name="Birren B."/>
        </authorList>
    </citation>
    <scope>NUCLEOTIDE SEQUENCE [LARGE SCALE GENOMIC DNA]</scope>
    <source>
        <strain evidence="8">Vietnam Oak-Knoll (FVO)</strain>
    </source>
</reference>
<evidence type="ECO:0000313" key="7">
    <source>
        <dbReference type="EMBL" id="ETW16947.1"/>
    </source>
</evidence>
<dbReference type="InterPro" id="IPR015310">
    <property type="entry name" value="AHSA1-like_N"/>
</dbReference>
<dbReference type="PANTHER" id="PTHR11242">
    <property type="entry name" value="ARYL HYDROCARBON RECEPTOR INTERACTING PROTEIN RELATED"/>
    <property type="match status" value="1"/>
</dbReference>
<keyword evidence="3 4" id="KW-0802">TPR repeat</keyword>
<evidence type="ECO:0000259" key="6">
    <source>
        <dbReference type="SMART" id="SM01000"/>
    </source>
</evidence>
<keyword evidence="2" id="KW-0677">Repeat</keyword>
<accession>A0A024V304</accession>
<dbReference type="SMART" id="SM01000">
    <property type="entry name" value="Aha1_N"/>
    <property type="match status" value="1"/>
</dbReference>
<dbReference type="GO" id="GO:0001671">
    <property type="term" value="F:ATPase activator activity"/>
    <property type="evidence" value="ECO:0007669"/>
    <property type="project" value="InterPro"/>
</dbReference>
<dbReference type="InterPro" id="IPR039663">
    <property type="entry name" value="AIP/AIPL1/TTC9"/>
</dbReference>
<dbReference type="InterPro" id="IPR019734">
    <property type="entry name" value="TPR_rpt"/>
</dbReference>
<feature type="compositionally biased region" description="Basic and acidic residues" evidence="5">
    <location>
        <begin position="238"/>
        <end position="271"/>
    </location>
</feature>
<feature type="repeat" description="TPR" evidence="4">
    <location>
        <begin position="88"/>
        <end position="121"/>
    </location>
</feature>
<feature type="region of interest" description="Disordered" evidence="5">
    <location>
        <begin position="1"/>
        <end position="23"/>
    </location>
</feature>
<dbReference type="Gene3D" id="1.25.40.10">
    <property type="entry name" value="Tetratricopeptide repeat domain"/>
    <property type="match status" value="1"/>
</dbReference>
<gene>
    <name evidence="7" type="ORF">PFFVO_04212</name>
</gene>
<sequence>MVDDKNKDKNCSKKDEKNNKIDEDKEFDEKVKNMSFDDKVRKILDLKLEGNNDYKNKNYEKAINKYNEGMKYMKKIENKNEKIKELEIALYLNLSICYSNVEKYNEAYDNITKVLSLDKTNAKGMFRLCQIEFNRCNFDVAKDKIQEFIKIYPDNIEAKKLLKNIILKQNEHNKKQKEAFSKIFEKASGLYDDREKEIMRKKKEKYEKEMKERKEKNEDIIKFEEWEILDNEKRIKEDEEKRKEKEKEREKQNEKEKQKQKEMEKKNKNKNDSLMSSSTTNNNSSYLDIDEEDQKIINETKKMGYCYFKKDIKEDDKKFFEKNIPKKIDTTNYENSNTLYNNQNNKAISSWNAAGTTYEEKDMTKWAKNKIEECLKNIHFKNDDDSDFLNLNNQNGNNFSSVNYPDILPIQYLSKIQLNDVKNLSVDAQIVVIRGTKRHIFELSCNLDITIFINITELHVHKVLVEIKELSSELEAGKTWKNFITIKKNDKLKIPDNLFNDIYDFVIEKVQQQIKNFTQEYNKM</sequence>
<dbReference type="Gene3D" id="3.15.10.20">
    <property type="entry name" value="Activator of Hsp90 ATPase Aha1, N-terminal domain"/>
    <property type="match status" value="1"/>
</dbReference>
<dbReference type="InterPro" id="IPR036338">
    <property type="entry name" value="Aha1"/>
</dbReference>
<dbReference type="PROSITE" id="PS50005">
    <property type="entry name" value="TPR"/>
    <property type="match status" value="1"/>
</dbReference>
<feature type="region of interest" description="Disordered" evidence="5">
    <location>
        <begin position="238"/>
        <end position="286"/>
    </location>
</feature>
<feature type="compositionally biased region" description="Low complexity" evidence="5">
    <location>
        <begin position="276"/>
        <end position="285"/>
    </location>
</feature>
<evidence type="ECO:0000256" key="4">
    <source>
        <dbReference type="PROSITE-ProRule" id="PRU00339"/>
    </source>
</evidence>
<name>A0A024V304_PLAFA</name>
<evidence type="ECO:0000256" key="1">
    <source>
        <dbReference type="ARBA" id="ARBA00006817"/>
    </source>
</evidence>